<dbReference type="Pfam" id="PF00015">
    <property type="entry name" value="MCPsignal"/>
    <property type="match status" value="1"/>
</dbReference>
<name>A0A848MAT3_PAELE</name>
<keyword evidence="6" id="KW-1185">Reference proteome</keyword>
<dbReference type="Proteomes" id="UP000565468">
    <property type="component" value="Unassembled WGS sequence"/>
</dbReference>
<dbReference type="PROSITE" id="PS50111">
    <property type="entry name" value="CHEMOTAXIS_TRANSDUC_2"/>
    <property type="match status" value="1"/>
</dbReference>
<sequence>MNISRDQLDKVYMDRTQVILVLYWIFALVPSIYLGLSGDPMGFGMLVPNVIIGTVITILARVKRLALITPYIIMSVFILFNVFITYVSGNWDAMMATSFIAMMAMYPSFVPLAITAVSMILISLVITGGSIVSPDQLMTSGLFGFFQVSITCITLIRIINKLLIDMSLRGREVYEAQQNSNMLLEQIASAFGTLNEFYAGLENKVATTEKVTYELNRGFSEVAQGIETQTESVSGIHLLVEEPNDGIQEMARNSSVMSSLSSHTREITTQGSEQVAGMRENIHSANLMIQMFAEEMVELNQQNHHIKGILTVINDMANQTHLLALNAAIEAARAGEHGQGFAVVSAEIRKLAENSSHSAFQITEILNQVGLRIEQLTSQVQIGKVSLEKSLESAQRSEDMFELIAQNTSQVSEQAKEMAGKTISFEQMTGKILEEVTSISSVAEESSAAAEQILGGVSHQQSFVKQMTDSFKVLDQLIQEMNGLIMKQ</sequence>
<dbReference type="GO" id="GO:0016020">
    <property type="term" value="C:membrane"/>
    <property type="evidence" value="ECO:0007669"/>
    <property type="project" value="InterPro"/>
</dbReference>
<evidence type="ECO:0000256" key="2">
    <source>
        <dbReference type="PROSITE-ProRule" id="PRU00284"/>
    </source>
</evidence>
<feature type="domain" description="Methyl-accepting transducer" evidence="4">
    <location>
        <begin position="204"/>
        <end position="454"/>
    </location>
</feature>
<evidence type="ECO:0000256" key="3">
    <source>
        <dbReference type="SAM" id="Phobius"/>
    </source>
</evidence>
<feature type="transmembrane region" description="Helical" evidence="3">
    <location>
        <begin position="43"/>
        <end position="62"/>
    </location>
</feature>
<dbReference type="InterPro" id="IPR004089">
    <property type="entry name" value="MCPsignal_dom"/>
</dbReference>
<dbReference type="EMBL" id="JABBPN010000010">
    <property type="protein sequence ID" value="NMO96574.1"/>
    <property type="molecule type" value="Genomic_DNA"/>
</dbReference>
<dbReference type="AlphaFoldDB" id="A0A848MAT3"/>
<dbReference type="RefSeq" id="WP_169505354.1">
    <property type="nucleotide sequence ID" value="NZ_JABBPN010000010.1"/>
</dbReference>
<evidence type="ECO:0000256" key="1">
    <source>
        <dbReference type="ARBA" id="ARBA00023224"/>
    </source>
</evidence>
<evidence type="ECO:0000259" key="4">
    <source>
        <dbReference type="PROSITE" id="PS50111"/>
    </source>
</evidence>
<dbReference type="PANTHER" id="PTHR32089:SF112">
    <property type="entry name" value="LYSOZYME-LIKE PROTEIN-RELATED"/>
    <property type="match status" value="1"/>
</dbReference>
<organism evidence="5 6">
    <name type="scientific">Paenibacillus lemnae</name>
    <dbReference type="NCBI Taxonomy" id="1330551"/>
    <lineage>
        <taxon>Bacteria</taxon>
        <taxon>Bacillati</taxon>
        <taxon>Bacillota</taxon>
        <taxon>Bacilli</taxon>
        <taxon>Bacillales</taxon>
        <taxon>Paenibacillaceae</taxon>
        <taxon>Paenibacillus</taxon>
    </lineage>
</organism>
<feature type="transmembrane region" description="Helical" evidence="3">
    <location>
        <begin position="68"/>
        <end position="88"/>
    </location>
</feature>
<gene>
    <name evidence="5" type="ORF">HII30_12405</name>
</gene>
<proteinExistence type="predicted"/>
<keyword evidence="3" id="KW-0472">Membrane</keyword>
<keyword evidence="3" id="KW-0812">Transmembrane</keyword>
<keyword evidence="1 2" id="KW-0807">Transducer</keyword>
<dbReference type="PANTHER" id="PTHR32089">
    <property type="entry name" value="METHYL-ACCEPTING CHEMOTAXIS PROTEIN MCPB"/>
    <property type="match status" value="1"/>
</dbReference>
<accession>A0A848MAT3</accession>
<dbReference type="SMART" id="SM00283">
    <property type="entry name" value="MA"/>
    <property type="match status" value="1"/>
</dbReference>
<dbReference type="GO" id="GO:0007165">
    <property type="term" value="P:signal transduction"/>
    <property type="evidence" value="ECO:0007669"/>
    <property type="project" value="UniProtKB-KW"/>
</dbReference>
<feature type="transmembrane region" description="Helical" evidence="3">
    <location>
        <begin position="18"/>
        <end position="36"/>
    </location>
</feature>
<feature type="transmembrane region" description="Helical" evidence="3">
    <location>
        <begin position="109"/>
        <end position="131"/>
    </location>
</feature>
<evidence type="ECO:0000313" key="6">
    <source>
        <dbReference type="Proteomes" id="UP000565468"/>
    </source>
</evidence>
<dbReference type="Gene3D" id="1.10.287.950">
    <property type="entry name" value="Methyl-accepting chemotaxis protein"/>
    <property type="match status" value="1"/>
</dbReference>
<feature type="transmembrane region" description="Helical" evidence="3">
    <location>
        <begin position="137"/>
        <end position="159"/>
    </location>
</feature>
<reference evidence="5 6" key="1">
    <citation type="submission" date="2020-04" db="EMBL/GenBank/DDBJ databases">
        <title>Paenibacillus algicola sp. nov., a novel marine bacterium producing alginate lyase.</title>
        <authorList>
            <person name="Huang H."/>
        </authorList>
    </citation>
    <scope>NUCLEOTIDE SEQUENCE [LARGE SCALE GENOMIC DNA]</scope>
    <source>
        <strain evidence="5 6">L7-75</strain>
    </source>
</reference>
<comment type="caution">
    <text evidence="5">The sequence shown here is derived from an EMBL/GenBank/DDBJ whole genome shotgun (WGS) entry which is preliminary data.</text>
</comment>
<protein>
    <recommendedName>
        <fullName evidence="4">Methyl-accepting transducer domain-containing protein</fullName>
    </recommendedName>
</protein>
<evidence type="ECO:0000313" key="5">
    <source>
        <dbReference type="EMBL" id="NMO96574.1"/>
    </source>
</evidence>
<dbReference type="SUPFAM" id="SSF58104">
    <property type="entry name" value="Methyl-accepting chemotaxis protein (MCP) signaling domain"/>
    <property type="match status" value="1"/>
</dbReference>
<keyword evidence="3" id="KW-1133">Transmembrane helix</keyword>